<keyword evidence="2" id="KW-1133">Transmembrane helix</keyword>
<gene>
    <name evidence="3" type="ORF">OVA965_LOCUS40054</name>
    <name evidence="4" type="ORF">TMI583_LOCUS41446</name>
</gene>
<evidence type="ECO:0000313" key="5">
    <source>
        <dbReference type="Proteomes" id="UP000682733"/>
    </source>
</evidence>
<evidence type="ECO:0000256" key="1">
    <source>
        <dbReference type="SAM" id="MobiDB-lite"/>
    </source>
</evidence>
<dbReference type="Proteomes" id="UP000682733">
    <property type="component" value="Unassembled WGS sequence"/>
</dbReference>
<feature type="region of interest" description="Disordered" evidence="1">
    <location>
        <begin position="130"/>
        <end position="159"/>
    </location>
</feature>
<evidence type="ECO:0000313" key="3">
    <source>
        <dbReference type="EMBL" id="CAF1565482.1"/>
    </source>
</evidence>
<proteinExistence type="predicted"/>
<keyword evidence="2" id="KW-0812">Transmembrane</keyword>
<dbReference type="Proteomes" id="UP000677228">
    <property type="component" value="Unassembled WGS sequence"/>
</dbReference>
<protein>
    <submittedName>
        <fullName evidence="4">Uncharacterized protein</fullName>
    </submittedName>
</protein>
<comment type="caution">
    <text evidence="4">The sequence shown here is derived from an EMBL/GenBank/DDBJ whole genome shotgun (WGS) entry which is preliminary data.</text>
</comment>
<sequence length="203" mass="22926">MENSSTGDKEEMYKMSTVECLLVLVVISLWLFAVINLARKLEKLCNPPSIFPNYSAYAKVSVSPSSAPNSGEHNEQRAFIRATSEPTIDATPRTIVIRSPSEACLHAKSTNSLRESTMSGLSPTNFINDQHHHHSRSTHRITHETHGNRPTNKQRNSLLDPNRIPMIVRKSLIDLHRRTLFNTNITPIKCIITSDSNYQHIEN</sequence>
<name>A0A8S2URN2_9BILA</name>
<dbReference type="EMBL" id="CAJOBA010065411">
    <property type="protein sequence ID" value="CAF4358441.1"/>
    <property type="molecule type" value="Genomic_DNA"/>
</dbReference>
<feature type="non-terminal residue" evidence="4">
    <location>
        <position position="1"/>
    </location>
</feature>
<evidence type="ECO:0000256" key="2">
    <source>
        <dbReference type="SAM" id="Phobius"/>
    </source>
</evidence>
<dbReference type="EMBL" id="CAJNOK010042707">
    <property type="protein sequence ID" value="CAF1565482.1"/>
    <property type="molecule type" value="Genomic_DNA"/>
</dbReference>
<dbReference type="AlphaFoldDB" id="A0A8S2URN2"/>
<keyword evidence="2" id="KW-0472">Membrane</keyword>
<accession>A0A8S2URN2</accession>
<feature type="compositionally biased region" description="Polar residues" evidence="1">
    <location>
        <begin position="148"/>
        <end position="159"/>
    </location>
</feature>
<reference evidence="4" key="1">
    <citation type="submission" date="2021-02" db="EMBL/GenBank/DDBJ databases">
        <authorList>
            <person name="Nowell W R."/>
        </authorList>
    </citation>
    <scope>NUCLEOTIDE SEQUENCE</scope>
</reference>
<feature type="transmembrane region" description="Helical" evidence="2">
    <location>
        <begin position="20"/>
        <end position="38"/>
    </location>
</feature>
<feature type="compositionally biased region" description="Basic residues" evidence="1">
    <location>
        <begin position="131"/>
        <end position="140"/>
    </location>
</feature>
<organism evidence="4 5">
    <name type="scientific">Didymodactylos carnosus</name>
    <dbReference type="NCBI Taxonomy" id="1234261"/>
    <lineage>
        <taxon>Eukaryota</taxon>
        <taxon>Metazoa</taxon>
        <taxon>Spiralia</taxon>
        <taxon>Gnathifera</taxon>
        <taxon>Rotifera</taxon>
        <taxon>Eurotatoria</taxon>
        <taxon>Bdelloidea</taxon>
        <taxon>Philodinida</taxon>
        <taxon>Philodinidae</taxon>
        <taxon>Didymodactylos</taxon>
    </lineage>
</organism>
<evidence type="ECO:0000313" key="4">
    <source>
        <dbReference type="EMBL" id="CAF4358441.1"/>
    </source>
</evidence>